<evidence type="ECO:0000256" key="2">
    <source>
        <dbReference type="SAM" id="MobiDB-lite"/>
    </source>
</evidence>
<dbReference type="OrthoDB" id="333024at2759"/>
<dbReference type="Proteomes" id="UP000018208">
    <property type="component" value="Unassembled WGS sequence"/>
</dbReference>
<dbReference type="InterPro" id="IPR001611">
    <property type="entry name" value="Leu-rich_rpt"/>
</dbReference>
<reference evidence="3 4" key="1">
    <citation type="journal article" date="2014" name="PLoS Genet.">
        <title>The Genome of Spironucleus salmonicida Highlights a Fish Pathogen Adapted to Fluctuating Environments.</title>
        <authorList>
            <person name="Xu F."/>
            <person name="Jerlstrom-Hultqvist J."/>
            <person name="Einarsson E."/>
            <person name="Astvaldsson A."/>
            <person name="Svard S.G."/>
            <person name="Andersson J.O."/>
        </authorList>
    </citation>
    <scope>NUCLEOTIDE SEQUENCE</scope>
    <source>
        <strain evidence="4">ATCC 50377</strain>
    </source>
</reference>
<reference evidence="4" key="2">
    <citation type="submission" date="2020-12" db="EMBL/GenBank/DDBJ databases">
        <title>New Spironucleus salmonicida genome in near-complete chromosomes.</title>
        <authorList>
            <person name="Xu F."/>
            <person name="Kurt Z."/>
            <person name="Jimenez-Gonzalez A."/>
            <person name="Astvaldsson A."/>
            <person name="Andersson J.O."/>
            <person name="Svard S.G."/>
        </authorList>
    </citation>
    <scope>NUCLEOTIDE SEQUENCE</scope>
    <source>
        <strain evidence="4">ATCC 50377</strain>
    </source>
</reference>
<dbReference type="SUPFAM" id="SSF52047">
    <property type="entry name" value="RNI-like"/>
    <property type="match status" value="2"/>
</dbReference>
<evidence type="ECO:0000313" key="4">
    <source>
        <dbReference type="EMBL" id="KAH0571519.1"/>
    </source>
</evidence>
<dbReference type="VEuPathDB" id="GiardiaDB:SS50377_25705"/>
<keyword evidence="5" id="KW-1185">Reference proteome</keyword>
<dbReference type="Pfam" id="PF13516">
    <property type="entry name" value="LRR_6"/>
    <property type="match status" value="6"/>
</dbReference>
<protein>
    <submittedName>
        <fullName evidence="4">NOD3 protein</fullName>
    </submittedName>
</protein>
<accession>V6LDZ2</accession>
<keyword evidence="1" id="KW-0175">Coiled coil</keyword>
<dbReference type="InterPro" id="IPR052394">
    <property type="entry name" value="LRR-containing"/>
</dbReference>
<evidence type="ECO:0000313" key="5">
    <source>
        <dbReference type="Proteomes" id="UP000018208"/>
    </source>
</evidence>
<dbReference type="Gene3D" id="3.80.10.10">
    <property type="entry name" value="Ribonuclease Inhibitor"/>
    <property type="match status" value="5"/>
</dbReference>
<gene>
    <name evidence="3" type="ORF">SS50377_17700</name>
    <name evidence="4" type="ORF">SS50377_25705</name>
</gene>
<organism evidence="3">
    <name type="scientific">Spironucleus salmonicida</name>
    <dbReference type="NCBI Taxonomy" id="348837"/>
    <lineage>
        <taxon>Eukaryota</taxon>
        <taxon>Metamonada</taxon>
        <taxon>Diplomonadida</taxon>
        <taxon>Hexamitidae</taxon>
        <taxon>Hexamitinae</taxon>
        <taxon>Spironucleus</taxon>
    </lineage>
</organism>
<dbReference type="SMART" id="SM00368">
    <property type="entry name" value="LRR_RI"/>
    <property type="match status" value="8"/>
</dbReference>
<feature type="coiled-coil region" evidence="1">
    <location>
        <begin position="773"/>
        <end position="800"/>
    </location>
</feature>
<dbReference type="PANTHER" id="PTHR24114">
    <property type="entry name" value="LEUCINE RICH REPEAT FAMILY PROTEIN"/>
    <property type="match status" value="1"/>
</dbReference>
<name>V6LDZ2_9EUKA</name>
<dbReference type="InterPro" id="IPR032675">
    <property type="entry name" value="LRR_dom_sf"/>
</dbReference>
<dbReference type="EMBL" id="KI546157">
    <property type="protein sequence ID" value="EST42682.1"/>
    <property type="molecule type" value="Genomic_DNA"/>
</dbReference>
<sequence>MTQPWLQTDFIKDIYLAIAKDADEQPTREGVEYLLEISRKSPTDQLQLRRARLGPTSTLQLSKRLEGVELATLDLFENAIKDVGFMALLKYAERHYTMKRINVGCCGITNEGAMALGEILKEGSGLEAVELGYPSGYIFQKVRKNINTALINQLTSESISFIAKNLAHNQTLKYLGLSHNLAGIGVSNEGPSQLGIMLSQNQTLTALDISYNLLQNTGATSIFRGLTQNIGLQKLTLNGNGITFLSIPILSNILSNLQCGLVELSLDDNPLGVEGAKALSYGLSQNQSLKKLSLNNCALDDDGVAIIAATLSHPIINNRDQLKSQFDLNNSVNATESLCDLMTDFFEKIVNKQQEEQGDKKIFVINHKGRVLSSTILKKIPKRNFSHSQQTNKLEDTLNFQQFLQENVQEDDAETSFGDETPQVDLETAIISDPQQTQTFPTNTVMAEFLGSTLTESHDDNFISQSSASGLIYSGITHLSLGYNNISVNGISYVSQLLKSCCQIHYLNLSGNKLQNNGAILIAETLIFNQICLRKFQTQPNFIPKLDKMDEVNSIITHLDFSKCSISDAGFVALAFSISVCSNMISLNFEENFVGEVGGQKGCTFLIKSYGMLQTNLRGNQVAHFSIQLLQQKLSENKSKITMNAPKRLKQRIIDMKSQSERLPICREELDFLMKSISIVQNHIASILTQKDDCNDQNYRQNQSLQLKSNQQIQQTEQVNDLIKEADLKCVSLEQKYTQQQEDNKQSILQTQTKFDETEKALVEQNNKNLEQIQLHQLELDNLKTAIEQEDSKIDFIKNQQILANKLIETLKIKYKDSINKALMGQVPIKMSIQFDFDQLAPSIKRMEKVANGATSINKITEYNVQMFDFTVPKQGKGKKGKSKKGKKLQRIL</sequence>
<proteinExistence type="predicted"/>
<dbReference type="EMBL" id="AUWU02000006">
    <property type="protein sequence ID" value="KAH0571519.1"/>
    <property type="molecule type" value="Genomic_DNA"/>
</dbReference>
<feature type="compositionally biased region" description="Basic residues" evidence="2">
    <location>
        <begin position="876"/>
        <end position="893"/>
    </location>
</feature>
<dbReference type="PANTHER" id="PTHR24114:SF2">
    <property type="entry name" value="F-BOX DOMAIN-CONTAINING PROTEIN-RELATED"/>
    <property type="match status" value="1"/>
</dbReference>
<evidence type="ECO:0000256" key="1">
    <source>
        <dbReference type="SAM" id="Coils"/>
    </source>
</evidence>
<evidence type="ECO:0000313" key="3">
    <source>
        <dbReference type="EMBL" id="EST42682.1"/>
    </source>
</evidence>
<feature type="region of interest" description="Disordered" evidence="2">
    <location>
        <begin position="874"/>
        <end position="893"/>
    </location>
</feature>
<dbReference type="AlphaFoldDB" id="V6LDZ2"/>